<dbReference type="EMBL" id="VSRR010000048">
    <property type="protein sequence ID" value="MPC08900.1"/>
    <property type="molecule type" value="Genomic_DNA"/>
</dbReference>
<accession>A0A5B7CHT1</accession>
<evidence type="ECO:0000313" key="1">
    <source>
        <dbReference type="EMBL" id="MPC08900.1"/>
    </source>
</evidence>
<keyword evidence="2" id="KW-1185">Reference proteome</keyword>
<dbReference type="Proteomes" id="UP000324222">
    <property type="component" value="Unassembled WGS sequence"/>
</dbReference>
<proteinExistence type="predicted"/>
<dbReference type="AlphaFoldDB" id="A0A5B7CHT1"/>
<sequence length="109" mass="12049">MLSVTCVASLAPRGLRSRDHEDHTGEPLDRSFSFLERDKSGTDRQIMHNAIPSQTLQYNGTSNLLCVRLRRQENALLAAQEKLSNPPAFRGLQAGIRVAAALGEQFSSR</sequence>
<organism evidence="1 2">
    <name type="scientific">Portunus trituberculatus</name>
    <name type="common">Swimming crab</name>
    <name type="synonym">Neptunus trituberculatus</name>
    <dbReference type="NCBI Taxonomy" id="210409"/>
    <lineage>
        <taxon>Eukaryota</taxon>
        <taxon>Metazoa</taxon>
        <taxon>Ecdysozoa</taxon>
        <taxon>Arthropoda</taxon>
        <taxon>Crustacea</taxon>
        <taxon>Multicrustacea</taxon>
        <taxon>Malacostraca</taxon>
        <taxon>Eumalacostraca</taxon>
        <taxon>Eucarida</taxon>
        <taxon>Decapoda</taxon>
        <taxon>Pleocyemata</taxon>
        <taxon>Brachyura</taxon>
        <taxon>Eubrachyura</taxon>
        <taxon>Portunoidea</taxon>
        <taxon>Portunidae</taxon>
        <taxon>Portuninae</taxon>
        <taxon>Portunus</taxon>
    </lineage>
</organism>
<reference evidence="1 2" key="1">
    <citation type="submission" date="2019-05" db="EMBL/GenBank/DDBJ databases">
        <title>Another draft genome of Portunus trituberculatus and its Hox gene families provides insights of decapod evolution.</title>
        <authorList>
            <person name="Jeong J.-H."/>
            <person name="Song I."/>
            <person name="Kim S."/>
            <person name="Choi T."/>
            <person name="Kim D."/>
            <person name="Ryu S."/>
            <person name="Kim W."/>
        </authorList>
    </citation>
    <scope>NUCLEOTIDE SEQUENCE [LARGE SCALE GENOMIC DNA]</scope>
    <source>
        <tissue evidence="1">Muscle</tissue>
    </source>
</reference>
<evidence type="ECO:0000313" key="2">
    <source>
        <dbReference type="Proteomes" id="UP000324222"/>
    </source>
</evidence>
<comment type="caution">
    <text evidence="1">The sequence shown here is derived from an EMBL/GenBank/DDBJ whole genome shotgun (WGS) entry which is preliminary data.</text>
</comment>
<gene>
    <name evidence="1" type="ORF">E2C01_001496</name>
</gene>
<name>A0A5B7CHT1_PORTR</name>
<protein>
    <submittedName>
        <fullName evidence="1">Uncharacterized protein</fullName>
    </submittedName>
</protein>